<gene>
    <name evidence="1" type="ORF">AFUS01_LOCUS25052</name>
</gene>
<evidence type="ECO:0000313" key="1">
    <source>
        <dbReference type="EMBL" id="CAG7786485.1"/>
    </source>
</evidence>
<dbReference type="Proteomes" id="UP000708208">
    <property type="component" value="Unassembled WGS sequence"/>
</dbReference>
<accession>A0A8J2KH05</accession>
<name>A0A8J2KH05_9HEXA</name>
<keyword evidence="2" id="KW-1185">Reference proteome</keyword>
<dbReference type="AlphaFoldDB" id="A0A8J2KH05"/>
<dbReference type="EMBL" id="CAJVCH010319140">
    <property type="protein sequence ID" value="CAG7786485.1"/>
    <property type="molecule type" value="Genomic_DNA"/>
</dbReference>
<protein>
    <submittedName>
        <fullName evidence="1">Uncharacterized protein</fullName>
    </submittedName>
</protein>
<proteinExistence type="predicted"/>
<comment type="caution">
    <text evidence="1">The sequence shown here is derived from an EMBL/GenBank/DDBJ whole genome shotgun (WGS) entry which is preliminary data.</text>
</comment>
<evidence type="ECO:0000313" key="2">
    <source>
        <dbReference type="Proteomes" id="UP000708208"/>
    </source>
</evidence>
<reference evidence="1" key="1">
    <citation type="submission" date="2021-06" db="EMBL/GenBank/DDBJ databases">
        <authorList>
            <person name="Hodson N. C."/>
            <person name="Mongue J. A."/>
            <person name="Jaron S. K."/>
        </authorList>
    </citation>
    <scope>NUCLEOTIDE SEQUENCE</scope>
</reference>
<organism evidence="1 2">
    <name type="scientific">Allacma fusca</name>
    <dbReference type="NCBI Taxonomy" id="39272"/>
    <lineage>
        <taxon>Eukaryota</taxon>
        <taxon>Metazoa</taxon>
        <taxon>Ecdysozoa</taxon>
        <taxon>Arthropoda</taxon>
        <taxon>Hexapoda</taxon>
        <taxon>Collembola</taxon>
        <taxon>Symphypleona</taxon>
        <taxon>Sminthuridae</taxon>
        <taxon>Allacma</taxon>
    </lineage>
</organism>
<sequence length="90" mass="10462">MEYLFGRGLISNLGAETNFSHVRDFWNFGTKQKSFNWNRITLLKHSKMKTKTLTPSFESGRSWNPRSSTLAEDNTDNRCEYCKQTFTVAS</sequence>
<feature type="non-terminal residue" evidence="1">
    <location>
        <position position="90"/>
    </location>
</feature>